<dbReference type="SMART" id="SM00855">
    <property type="entry name" value="PGAM"/>
    <property type="match status" value="1"/>
</dbReference>
<dbReference type="InterPro" id="IPR029033">
    <property type="entry name" value="His_PPase_superfam"/>
</dbReference>
<dbReference type="Pfam" id="PF00300">
    <property type="entry name" value="His_Phos_1"/>
    <property type="match status" value="1"/>
</dbReference>
<evidence type="ECO:0000256" key="2">
    <source>
        <dbReference type="PIRSR" id="PIRSR613078-2"/>
    </source>
</evidence>
<dbReference type="InterPro" id="IPR013078">
    <property type="entry name" value="His_Pase_superF_clade-1"/>
</dbReference>
<dbReference type="EMBL" id="WNLP01000008">
    <property type="protein sequence ID" value="MUH60229.1"/>
    <property type="molecule type" value="Genomic_DNA"/>
</dbReference>
<feature type="binding site" evidence="2">
    <location>
        <begin position="16"/>
        <end position="23"/>
    </location>
    <ligand>
        <name>substrate</name>
    </ligand>
</feature>
<sequence>MPVEADVRARTVTLVRHGRTSYNRLGMVQGSIDIPLDEVGLWQVKQSAKALIDLYVRRQPERRQLVVSSDLERAMQTAHAFADGIGVPVHADPRLRERDFGEFEGKTAEYLARNYPEDFESWCAGLGGELNHGAESHEHTGTRGMNAVNDWAHECDENTDLFVFSHGALIENTLQVMFGIGEHFPDFISVTTMRNAHWARLYNAGIHVDNRWILSDYNHGPALADTEYWENPSQPLE</sequence>
<feature type="active site" description="Tele-phosphohistidine intermediate" evidence="1">
    <location>
        <position position="17"/>
    </location>
</feature>
<evidence type="ECO:0000313" key="4">
    <source>
        <dbReference type="Proteomes" id="UP000487882"/>
    </source>
</evidence>
<evidence type="ECO:0000313" key="3">
    <source>
        <dbReference type="EMBL" id="MUH60229.1"/>
    </source>
</evidence>
<keyword evidence="4" id="KW-1185">Reference proteome</keyword>
<evidence type="ECO:0000256" key="1">
    <source>
        <dbReference type="PIRSR" id="PIRSR613078-1"/>
    </source>
</evidence>
<name>A0A7K1J6S0_9BIFI</name>
<accession>A0A7K1J6S0</accession>
<feature type="binding site" evidence="2">
    <location>
        <position position="73"/>
    </location>
    <ligand>
        <name>substrate</name>
    </ligand>
</feature>
<reference evidence="3 4" key="1">
    <citation type="submission" date="2019-09" db="EMBL/GenBank/DDBJ databases">
        <title>Bifidobacterium canis sp. nov., isolated from the digestive tract of German Shepherd dog puppy.</title>
        <authorList>
            <person name="Bunesova V."/>
        </authorList>
    </citation>
    <scope>NUCLEOTIDE SEQUENCE [LARGE SCALE GENOMIC DNA]</scope>
    <source>
        <strain evidence="3 4">GSD1FS</strain>
    </source>
</reference>
<dbReference type="PANTHER" id="PTHR48100">
    <property type="entry name" value="BROAD-SPECIFICITY PHOSPHATASE YOR283W-RELATED"/>
    <property type="match status" value="1"/>
</dbReference>
<organism evidence="3 4">
    <name type="scientific">Bifidobacterium canis</name>
    <dbReference type="NCBI Taxonomy" id="2610880"/>
    <lineage>
        <taxon>Bacteria</taxon>
        <taxon>Bacillati</taxon>
        <taxon>Actinomycetota</taxon>
        <taxon>Actinomycetes</taxon>
        <taxon>Bifidobacteriales</taxon>
        <taxon>Bifidobacteriaceae</taxon>
        <taxon>Bifidobacterium</taxon>
    </lineage>
</organism>
<protein>
    <submittedName>
        <fullName evidence="3">Phosphoglycerate mutase</fullName>
    </submittedName>
</protein>
<dbReference type="GO" id="GO:0016791">
    <property type="term" value="F:phosphatase activity"/>
    <property type="evidence" value="ECO:0007669"/>
    <property type="project" value="TreeGrafter"/>
</dbReference>
<proteinExistence type="predicted"/>
<dbReference type="Gene3D" id="3.40.50.1240">
    <property type="entry name" value="Phosphoglycerate mutase-like"/>
    <property type="match status" value="1"/>
</dbReference>
<dbReference type="GO" id="GO:0005737">
    <property type="term" value="C:cytoplasm"/>
    <property type="evidence" value="ECO:0007669"/>
    <property type="project" value="TreeGrafter"/>
</dbReference>
<dbReference type="SUPFAM" id="SSF53254">
    <property type="entry name" value="Phosphoglycerate mutase-like"/>
    <property type="match status" value="1"/>
</dbReference>
<dbReference type="InterPro" id="IPR050275">
    <property type="entry name" value="PGM_Phosphatase"/>
</dbReference>
<comment type="caution">
    <text evidence="3">The sequence shown here is derived from an EMBL/GenBank/DDBJ whole genome shotgun (WGS) entry which is preliminary data.</text>
</comment>
<feature type="active site" description="Proton donor/acceptor" evidence="1">
    <location>
        <position position="97"/>
    </location>
</feature>
<dbReference type="Proteomes" id="UP000487882">
    <property type="component" value="Unassembled WGS sequence"/>
</dbReference>
<dbReference type="PANTHER" id="PTHR48100:SF1">
    <property type="entry name" value="HISTIDINE PHOSPHATASE FAMILY PROTEIN-RELATED"/>
    <property type="match status" value="1"/>
</dbReference>
<dbReference type="CDD" id="cd07067">
    <property type="entry name" value="HP_PGM_like"/>
    <property type="match status" value="1"/>
</dbReference>
<dbReference type="RefSeq" id="WP_155589070.1">
    <property type="nucleotide sequence ID" value="NZ_WNLP01000008.1"/>
</dbReference>
<dbReference type="AlphaFoldDB" id="A0A7K1J6S0"/>
<gene>
    <name evidence="3" type="ORF">GSD1FS_1592</name>
</gene>